<dbReference type="RefSeq" id="WP_346821499.1">
    <property type="nucleotide sequence ID" value="NZ_JBDKWZ010000006.1"/>
</dbReference>
<comment type="caution">
    <text evidence="5">The sequence shown here is derived from an EMBL/GenBank/DDBJ whole genome shotgun (WGS) entry which is preliminary data.</text>
</comment>
<proteinExistence type="predicted"/>
<evidence type="ECO:0000256" key="1">
    <source>
        <dbReference type="SAM" id="Coils"/>
    </source>
</evidence>
<keyword evidence="1" id="KW-0175">Coiled coil</keyword>
<feature type="signal peptide" evidence="3">
    <location>
        <begin position="1"/>
        <end position="18"/>
    </location>
</feature>
<dbReference type="InterPro" id="IPR025684">
    <property type="entry name" value="SprA_N_dom"/>
</dbReference>
<feature type="region of interest" description="Disordered" evidence="2">
    <location>
        <begin position="1142"/>
        <end position="1172"/>
    </location>
</feature>
<feature type="domain" description="Gliding motility protein SprA N-terminal" evidence="4">
    <location>
        <begin position="123"/>
        <end position="378"/>
    </location>
</feature>
<feature type="region of interest" description="Disordered" evidence="2">
    <location>
        <begin position="1879"/>
        <end position="1898"/>
    </location>
</feature>
<feature type="domain" description="Gliding motility protein SprA N-terminal" evidence="4">
    <location>
        <begin position="1096"/>
        <end position="1597"/>
    </location>
</feature>
<dbReference type="InterPro" id="IPR026377">
    <property type="entry name" value="Cell_surface_SprA"/>
</dbReference>
<dbReference type="NCBIfam" id="TIGR04189">
    <property type="entry name" value="surface_SprA"/>
    <property type="match status" value="1"/>
</dbReference>
<evidence type="ECO:0000259" key="4">
    <source>
        <dbReference type="Pfam" id="PF14349"/>
    </source>
</evidence>
<evidence type="ECO:0000313" key="6">
    <source>
        <dbReference type="Proteomes" id="UP001403385"/>
    </source>
</evidence>
<feature type="compositionally biased region" description="Low complexity" evidence="2">
    <location>
        <begin position="1154"/>
        <end position="1165"/>
    </location>
</feature>
<organism evidence="5 6">
    <name type="scientific">Rapidithrix thailandica</name>
    <dbReference type="NCBI Taxonomy" id="413964"/>
    <lineage>
        <taxon>Bacteria</taxon>
        <taxon>Pseudomonadati</taxon>
        <taxon>Bacteroidota</taxon>
        <taxon>Cytophagia</taxon>
        <taxon>Cytophagales</taxon>
        <taxon>Flammeovirgaceae</taxon>
        <taxon>Rapidithrix</taxon>
    </lineage>
</organism>
<evidence type="ECO:0000313" key="5">
    <source>
        <dbReference type="EMBL" id="MEN7548722.1"/>
    </source>
</evidence>
<keyword evidence="6" id="KW-1185">Reference proteome</keyword>
<evidence type="ECO:0000256" key="2">
    <source>
        <dbReference type="SAM" id="MobiDB-lite"/>
    </source>
</evidence>
<keyword evidence="3" id="KW-0732">Signal</keyword>
<reference evidence="5 6" key="1">
    <citation type="submission" date="2024-04" db="EMBL/GenBank/DDBJ databases">
        <title>Novel genus in family Flammeovirgaceae.</title>
        <authorList>
            <person name="Nguyen T.H."/>
            <person name="Vuong T.Q."/>
            <person name="Le H."/>
            <person name="Kim S.-G."/>
        </authorList>
    </citation>
    <scope>NUCLEOTIDE SEQUENCE [LARGE SCALE GENOMIC DNA]</scope>
    <source>
        <strain evidence="5 6">JCM 23209</strain>
    </source>
</reference>
<protein>
    <submittedName>
        <fullName evidence="5">Cell surface protein SprA</fullName>
    </submittedName>
</protein>
<feature type="compositionally biased region" description="Low complexity" evidence="2">
    <location>
        <begin position="1274"/>
        <end position="1288"/>
    </location>
</feature>
<evidence type="ECO:0000256" key="3">
    <source>
        <dbReference type="SAM" id="SignalP"/>
    </source>
</evidence>
<dbReference type="EMBL" id="JBDKWZ010000006">
    <property type="protein sequence ID" value="MEN7548722.1"/>
    <property type="molecule type" value="Genomic_DNA"/>
</dbReference>
<dbReference type="Proteomes" id="UP001403385">
    <property type="component" value="Unassembled WGS sequence"/>
</dbReference>
<dbReference type="Pfam" id="PF14349">
    <property type="entry name" value="SprA_N"/>
    <property type="match status" value="2"/>
</dbReference>
<feature type="chain" id="PRO_5043533062" evidence="3">
    <location>
        <begin position="19"/>
        <end position="2433"/>
    </location>
</feature>
<accession>A0AAW9S5F1</accession>
<name>A0AAW9S5F1_9BACT</name>
<feature type="region of interest" description="Disordered" evidence="2">
    <location>
        <begin position="1271"/>
        <end position="1292"/>
    </location>
</feature>
<gene>
    <name evidence="5" type="primary">sprA</name>
    <name evidence="5" type="ORF">AAG747_12430</name>
</gene>
<feature type="coiled-coil region" evidence="1">
    <location>
        <begin position="1901"/>
        <end position="1928"/>
    </location>
</feature>
<sequence>MNWFIYFKSLLISIAGFAITYSAIPADHKALTQPSPSPAFYQEVMQDTVKKDTTKKVKAPSYASDRRGDPISNYFSPSPLLLRTPSNVNFSMELDTSGTFYRLSEKLGPYDYRYRSKIPFDSYKDFKYRQLQRDYWKRISMSQDGGDNLPGDDSDRLIPLIELGPIANRLFGGSQIDIRTNGNLVLDFGGLWQRVNNPQLPIRQQRNGGFNFDQQINMSLTGKIGEKLEINTNVNTENTFQFEQKYNINYTAFEEDIIQEVQAGNLSFPVSNSLITGAQNLFGVSTKLRFGKLWVNAVVSSSRGTSEQITIKNGAQSREFELRADEYDVNRHFFLSQFFRDNFENNLRSLPVLTSNITINRLQVYVTNRNNNTQTLRNVVGMLDLGEGTPYSNNPLILPGIPGPASNNSNALFANISSQSGVRNPDEIVNTLEAANFTNGEDFELLRGARRLEDNEFTFHPQLGYVSLTTPLRNDEVLMVAYEYRFNGQAYKVGELNEDLTEHSESDVTILKLLKPSTIRTDLPTWDLMMKNIYPLQANSLERENFQFRIIYRDDRTGLDNPSLHEGIRTKDIPLVRIMNLDRLNQNNDPQPDGNFDFVEGITIDPVYGRIIFPVLEPFGSHLESYFDPGTENQLINKYIYTDLYNKTQADAALNTSKNKFFLMGSYQSGSSNEIVLPGINIAPNSVVVRAGNIVLQEGTDYMVDYQIGRVRIINEGVMNSGKEIKIQYERADLFNFQTRNLLGLDLKYELNKNVSFTGTLLHLSEKPIISRVTIGNEPVKNTLWGFGVNYQTESRLLTKMVDALPFLSTKKESNISFQGEFAQLIPGSPKLIGENGTSYLDDFEGAEVPYSLASSPVKWALGTVPDMIAEQTPNTDPLSYNFKRAKLAWYSIDNIFYGSRSPSGTKETINNHYIRAIPFNEIFQNRDREQIVTNERSFDLAYFPAERGPYNYNPDLDAEGNLKNPEENFGAITQAITNDVDFDNINIQYIEFWLMDPFMEGENGRQITGATANTGGDLYINLGNISEDLIPDNRHFFENGLTSSPDGQAQTDFGQVPTQQYLTNAFDVTNPREVQDVGFDGLGNEAENAFYQDLFINNLPGSLTAAARQAIIDDPSADDFQYYLGGELDDANANVLSRYKNFNGPDGNSPENTGSTTFTPSSTTIPDNEDLNRDNTLSQLNNYYQYRVQLPSGQLANHRYVVDQVDATAPETGEQVTWYQFRIPIREPEETVGNIDGFKSIRYIRLFLTGWEQPVVLRMVNLQMKGAQWRPFTGNTRGPEPGETPEPSQAKVSISTVNIEENGTYDGLNTPYVLPPGVQRDYDATSTVTRQLNEQSIQMCIENLEDNQFEAIYKNVNFDLINYKRVKMFIHAESDLANDGDLTAVIRLGTDFESNYYEVELPLKLTPRGSTLPDVIWPSENNLDIPLDALYQVKAERNQNRADRGLKYTSTYDQYTVSVIGNPDVSSLQTIMLGVRNPKTSDKADKSVCVWFNELRVTDFDKSTGWATNASLNMQLADFATVSTNVRYSSVGFGGIQDRIADLSRSESLDFDISSNIQLDKILFNKIGLSLPLYVSFERRTVKPYYDPLDPDMPLELSALSKGGQSYIDLVQDTYKARSFNLTNVKKQKLNPDANSNFWDIENFSLDAAYSDSYLRNSQIESLVTKNWRLGATYSYNSKAKPWEPFKNVKVFKGKYFRLIRDFNLNLIPSNTTVRWDLDRKFRRTQFRNENLETTGIDPTFEKTFIFNRVYNLQWSLSKNLGLQYNANAFATIDEPLGNLDTPIKRDSVWQNIRNLGRLKRFDQTIGLTYRVPLDKIPALDWVNVDSRYNTTYSWVAGAVGLADTLGNTAQNKQSITVNGKVDFTKLYNKVPYLKKINTQSSRRRSRRPVPAEDPYQVKKQKLEKKIRKVDDRINKWYERKKKKEQKMRERGVEVEIDSAKIDPLHLFSKKEKLEGKLEKVVAEIARRKAENIQPRQNKLAKGLTKTAMMVKNVSVSYSENNATTLPGFLPQPKLLGFDEQWDSPGLPFILGSQNLNIKNKAADNNWLARNEVQTLPIMQTTNKQFSIKSDVEPFNDFKIQFEAKKITSASYSEIYRFVEDENQFETQSPTRTGNYGITYLLLNTAFTKDNDDNSSDLFQDFIDNRNVIKARLDAQNPNGEYDLNSQDVLIPSFLAAYTGKDPSKQKLSSFPQIPLPNWKVTYNGLSRVPLFEDLFKSVTISHGYVSEFSIGSYNSTYLYGASAINLDVKENDTPMAEADSTGKLVPVFTTNQVTLFEQFAPLVGVNVRTQNDFTFNVQFRKTRDMALNLTNFQVTEIKSNDVQIDIGFKKSGIRLPFRIQGITHTLKNDLDFRFAFVLRDTKTTQRKIEEPDVVTAGNLQIQIRPTVGYNINKRAKINFYFERNINDPRVSNSFRRTNTAFGVQLQYGLTQ</sequence>